<comment type="caution">
    <text evidence="1">The sequence shown here is derived from an EMBL/GenBank/DDBJ whole genome shotgun (WGS) entry which is preliminary data.</text>
</comment>
<dbReference type="PANTHER" id="PTHR36439">
    <property type="entry name" value="BLL4334 PROTEIN"/>
    <property type="match status" value="1"/>
</dbReference>
<dbReference type="Proteomes" id="UP001595625">
    <property type="component" value="Unassembled WGS sequence"/>
</dbReference>
<dbReference type="PANTHER" id="PTHR36439:SF1">
    <property type="entry name" value="DUF1697 DOMAIN-CONTAINING PROTEIN"/>
    <property type="match status" value="1"/>
</dbReference>
<protein>
    <submittedName>
        <fullName evidence="1">DUF1697 domain-containing protein</fullName>
    </submittedName>
</protein>
<keyword evidence="2" id="KW-1185">Reference proteome</keyword>
<dbReference type="PIRSF" id="PIRSF008502">
    <property type="entry name" value="UCP008502"/>
    <property type="match status" value="1"/>
</dbReference>
<evidence type="ECO:0000313" key="2">
    <source>
        <dbReference type="Proteomes" id="UP001595625"/>
    </source>
</evidence>
<dbReference type="Gene3D" id="3.30.70.1260">
    <property type="entry name" value="bacterial protein sp0830 like"/>
    <property type="match status" value="1"/>
</dbReference>
<evidence type="ECO:0000313" key="1">
    <source>
        <dbReference type="EMBL" id="MFC3210057.1"/>
    </source>
</evidence>
<proteinExistence type="predicted"/>
<dbReference type="Gene3D" id="3.30.70.1280">
    <property type="entry name" value="SP0830-like domains"/>
    <property type="match status" value="1"/>
</dbReference>
<dbReference type="RefSeq" id="WP_117313303.1">
    <property type="nucleotide sequence ID" value="NZ_JBHRUJ010000004.1"/>
</dbReference>
<accession>A0ABV7KKV7</accession>
<name>A0ABV7KKV7_PLAOK</name>
<dbReference type="Pfam" id="PF08002">
    <property type="entry name" value="DUF1697"/>
    <property type="match status" value="1"/>
</dbReference>
<organism evidence="1 2">
    <name type="scientific">Planomicrobium okeanokoites</name>
    <name type="common">Planococcus okeanokoites</name>
    <name type="synonym">Flavobacterium okeanokoites</name>
    <dbReference type="NCBI Taxonomy" id="244"/>
    <lineage>
        <taxon>Bacteria</taxon>
        <taxon>Bacillati</taxon>
        <taxon>Bacillota</taxon>
        <taxon>Bacilli</taxon>
        <taxon>Bacillales</taxon>
        <taxon>Caryophanaceae</taxon>
        <taxon>Planomicrobium</taxon>
    </lineage>
</organism>
<dbReference type="InterPro" id="IPR012545">
    <property type="entry name" value="DUF1697"/>
</dbReference>
<gene>
    <name evidence="1" type="ORF">ACFOEJ_03090</name>
</gene>
<reference evidence="2" key="1">
    <citation type="journal article" date="2019" name="Int. J. Syst. Evol. Microbiol.">
        <title>The Global Catalogue of Microorganisms (GCM) 10K type strain sequencing project: providing services to taxonomists for standard genome sequencing and annotation.</title>
        <authorList>
            <consortium name="The Broad Institute Genomics Platform"/>
            <consortium name="The Broad Institute Genome Sequencing Center for Infectious Disease"/>
            <person name="Wu L."/>
            <person name="Ma J."/>
        </authorList>
    </citation>
    <scope>NUCLEOTIDE SEQUENCE [LARGE SCALE GENOMIC DNA]</scope>
    <source>
        <strain evidence="2">CCM 320</strain>
    </source>
</reference>
<dbReference type="EMBL" id="JBHRUJ010000004">
    <property type="protein sequence ID" value="MFC3210057.1"/>
    <property type="molecule type" value="Genomic_DNA"/>
</dbReference>
<dbReference type="SUPFAM" id="SSF160379">
    <property type="entry name" value="SP0830-like"/>
    <property type="match status" value="1"/>
</dbReference>
<sequence>MIYVALLRGINVGGNNKVDMKELKKTFEEAGMSAVKTYINSGNIIFADDQHAQDELPSILEAAILSQFDLSIKVLVYSIEEFRRIAGSLPETWTNDQDMKSDVWFLWPEADNAAVLDELTIKPEIDRVNYVPGAVLWSVDKAHAAKSGMQKVIGTKLYKLVTIRNVNTVRKLLVLMEETSAD</sequence>